<proteinExistence type="predicted"/>
<dbReference type="SUPFAM" id="SSF53474">
    <property type="entry name" value="alpha/beta-Hydrolases"/>
    <property type="match status" value="1"/>
</dbReference>
<keyword evidence="5" id="KW-1185">Reference proteome</keyword>
<dbReference type="EMBL" id="QPJB01000002">
    <property type="protein sequence ID" value="RCW37017.1"/>
    <property type="molecule type" value="Genomic_DNA"/>
</dbReference>
<evidence type="ECO:0000313" key="2">
    <source>
        <dbReference type="EMBL" id="RBP76144.1"/>
    </source>
</evidence>
<dbReference type="Proteomes" id="UP000252795">
    <property type="component" value="Unassembled WGS sequence"/>
</dbReference>
<sequence>MPTKHEHWVTSGDLLLYAVAEGNPEATPIVLVHGYPDNHSVWDKVTATLSQEYLVIRYDVRGAGRSDKPARTWDYRLSLLAKDLQAVVNAIIPDRPFHLVAHDWGSIQSWESVTDPDLQQRIRSYTSISGPCLDHVGFWIRNQIGSPANGGTTKVLRQLASSWYVFLFQLPLLPEIIWKAGLDKAWPGYLKKQEQVADARFSPLQKADGQYGVKLYRANFLPRLLRPRPRHTRCPVQVIIPTRDAYVGRQLTECLVQWTGKLTLQELDAPHWAPLTEPDAICQSVSTFVGNNA</sequence>
<dbReference type="AlphaFoldDB" id="A0A368V771"/>
<gene>
    <name evidence="3" type="ORF">DET51_102163</name>
    <name evidence="2" type="ORF">DET64_102163</name>
</gene>
<dbReference type="Pfam" id="PF00561">
    <property type="entry name" value="Abhydrolase_1"/>
    <property type="match status" value="1"/>
</dbReference>
<evidence type="ECO:0000313" key="3">
    <source>
        <dbReference type="EMBL" id="RCW37017.1"/>
    </source>
</evidence>
<dbReference type="PANTHER" id="PTHR43329">
    <property type="entry name" value="EPOXIDE HYDROLASE"/>
    <property type="match status" value="1"/>
</dbReference>
<dbReference type="RefSeq" id="WP_011786958.1">
    <property type="nucleotide sequence ID" value="NZ_JBHOGD010000001.1"/>
</dbReference>
<dbReference type="EMBL" id="QNSA01000002">
    <property type="protein sequence ID" value="RBP76144.1"/>
    <property type="molecule type" value="Genomic_DNA"/>
</dbReference>
<organism evidence="3 4">
    <name type="scientific">Marinobacter nauticus</name>
    <name type="common">Marinobacter hydrocarbonoclasticus</name>
    <name type="synonym">Marinobacter aquaeolei</name>
    <dbReference type="NCBI Taxonomy" id="2743"/>
    <lineage>
        <taxon>Bacteria</taxon>
        <taxon>Pseudomonadati</taxon>
        <taxon>Pseudomonadota</taxon>
        <taxon>Gammaproteobacteria</taxon>
        <taxon>Pseudomonadales</taxon>
        <taxon>Marinobacteraceae</taxon>
        <taxon>Marinobacter</taxon>
    </lineage>
</organism>
<name>A0A368V771_MARNT</name>
<feature type="domain" description="AB hydrolase-1" evidence="1">
    <location>
        <begin position="28"/>
        <end position="278"/>
    </location>
</feature>
<protein>
    <submittedName>
        <fullName evidence="3">Pimeloyl-ACP methyl ester carboxylesterase</fullName>
    </submittedName>
</protein>
<reference evidence="3 4" key="1">
    <citation type="submission" date="2018-07" db="EMBL/GenBank/DDBJ databases">
        <title>Freshwater and sediment microbial communities from various areas in North America, analyzing microbe dynamics in response to fracking.</title>
        <authorList>
            <person name="Lamendella R."/>
        </authorList>
    </citation>
    <scope>NUCLEOTIDE SEQUENCE [LARGE SCALE GENOMIC DNA]</scope>
    <source>
        <strain evidence="3 4">114E</strain>
        <strain evidence="2 5">114E_o</strain>
    </source>
</reference>
<evidence type="ECO:0000313" key="4">
    <source>
        <dbReference type="Proteomes" id="UP000252795"/>
    </source>
</evidence>
<dbReference type="InterPro" id="IPR029058">
    <property type="entry name" value="AB_hydrolase_fold"/>
</dbReference>
<dbReference type="Proteomes" id="UP000253065">
    <property type="component" value="Unassembled WGS sequence"/>
</dbReference>
<dbReference type="InterPro" id="IPR000073">
    <property type="entry name" value="AB_hydrolase_1"/>
</dbReference>
<evidence type="ECO:0000313" key="5">
    <source>
        <dbReference type="Proteomes" id="UP000253065"/>
    </source>
</evidence>
<accession>A0A368V771</accession>
<comment type="caution">
    <text evidence="3">The sequence shown here is derived from an EMBL/GenBank/DDBJ whole genome shotgun (WGS) entry which is preliminary data.</text>
</comment>
<dbReference type="OMA" id="YRANFIA"/>
<evidence type="ECO:0000259" key="1">
    <source>
        <dbReference type="Pfam" id="PF00561"/>
    </source>
</evidence>
<dbReference type="Gene3D" id="3.40.50.1820">
    <property type="entry name" value="alpha/beta hydrolase"/>
    <property type="match status" value="1"/>
</dbReference>